<dbReference type="InterPro" id="IPR015378">
    <property type="entry name" value="Transposase-like_Mu_C"/>
</dbReference>
<dbReference type="Proteomes" id="UP000268059">
    <property type="component" value="Chromosome"/>
</dbReference>
<evidence type="ECO:0000313" key="3">
    <source>
        <dbReference type="Proteomes" id="UP000268059"/>
    </source>
</evidence>
<evidence type="ECO:0000313" key="2">
    <source>
        <dbReference type="EMBL" id="BBH25105.1"/>
    </source>
</evidence>
<name>A0A3G9J9Q7_9FIRM</name>
<dbReference type="GO" id="GO:0003676">
    <property type="term" value="F:nucleic acid binding"/>
    <property type="evidence" value="ECO:0007669"/>
    <property type="project" value="InterPro"/>
</dbReference>
<dbReference type="PANTHER" id="PTHR35004">
    <property type="entry name" value="TRANSPOSASE RV3428C-RELATED"/>
    <property type="match status" value="1"/>
</dbReference>
<proteinExistence type="predicted"/>
<dbReference type="InterPro" id="IPR012337">
    <property type="entry name" value="RNaseH-like_sf"/>
</dbReference>
<dbReference type="Gene3D" id="3.30.420.10">
    <property type="entry name" value="Ribonuclease H-like superfamily/Ribonuclease H"/>
    <property type="match status" value="1"/>
</dbReference>
<dbReference type="Pfam" id="PF09299">
    <property type="entry name" value="Mu-transpos_C"/>
    <property type="match status" value="1"/>
</dbReference>
<reference evidence="2 3" key="1">
    <citation type="submission" date="2018-11" db="EMBL/GenBank/DDBJ databases">
        <title>Novel Erysipelotrichaceae bacterium isolated from small intestine of a swine.</title>
        <authorList>
            <person name="Kim J.S."/>
            <person name="Choe H."/>
            <person name="Lee Y.R."/>
            <person name="Kim K.M."/>
            <person name="Park D.S."/>
        </authorList>
    </citation>
    <scope>NUCLEOTIDE SEQUENCE [LARGE SCALE GENOMIC DNA]</scope>
    <source>
        <strain evidence="2 3">SG0102</strain>
    </source>
</reference>
<keyword evidence="3" id="KW-1185">Reference proteome</keyword>
<gene>
    <name evidence="2" type="ORF">SG0102_00390</name>
</gene>
<organism evidence="2 3">
    <name type="scientific">Intestinibaculum porci</name>
    <dbReference type="NCBI Taxonomy" id="2487118"/>
    <lineage>
        <taxon>Bacteria</taxon>
        <taxon>Bacillati</taxon>
        <taxon>Bacillota</taxon>
        <taxon>Erysipelotrichia</taxon>
        <taxon>Erysipelotrichales</taxon>
        <taxon>Erysipelotrichaceae</taxon>
        <taxon>Intestinibaculum</taxon>
    </lineage>
</organism>
<dbReference type="AlphaFoldDB" id="A0A3G9J9Q7"/>
<dbReference type="RefSeq" id="WP_125118085.1">
    <property type="nucleotide sequence ID" value="NZ_AP019309.1"/>
</dbReference>
<dbReference type="KEGG" id="ebm:SG0102_00390"/>
<dbReference type="InterPro" id="IPR036397">
    <property type="entry name" value="RNaseH_sf"/>
</dbReference>
<dbReference type="SUPFAM" id="SSF53098">
    <property type="entry name" value="Ribonuclease H-like"/>
    <property type="match status" value="1"/>
</dbReference>
<dbReference type="InParanoid" id="A0A3G9J9Q7"/>
<dbReference type="Pfam" id="PF00665">
    <property type="entry name" value="rve"/>
    <property type="match status" value="1"/>
</dbReference>
<dbReference type="PANTHER" id="PTHR35004:SF6">
    <property type="entry name" value="TRANSPOSASE"/>
    <property type="match status" value="1"/>
</dbReference>
<feature type="domain" description="Integrase catalytic" evidence="1">
    <location>
        <begin position="152"/>
        <end position="320"/>
    </location>
</feature>
<dbReference type="EMBL" id="AP019309">
    <property type="protein sequence ID" value="BBH25105.1"/>
    <property type="molecule type" value="Genomic_DNA"/>
</dbReference>
<dbReference type="InterPro" id="IPR001584">
    <property type="entry name" value="Integrase_cat-core"/>
</dbReference>
<dbReference type="InterPro" id="IPR009057">
    <property type="entry name" value="Homeodomain-like_sf"/>
</dbReference>
<accession>A0A3G9J9Q7</accession>
<dbReference type="OrthoDB" id="9794201at2"/>
<dbReference type="PROSITE" id="PS50994">
    <property type="entry name" value="INTEGRASE"/>
    <property type="match status" value="1"/>
</dbReference>
<sequence>MKYEDREKIALWKFGYIAPAYNNTHSFSSNAAYFKSLEGKSLRNPVTNSVRTYHKGTFENWLSLYRRFGIEGLMPGQRSDAGTFRVLSDDAQRFIIEQIEKYPRILNTIVRKRLIENKLIDDLTSQSTIDRFVKGYHEKCPKKDEYHDGKDRKAFEFEFANQMWQADTTYLSKIDGRQTYLMMIIDDASRMPVGFEVFFADSGVNFQKVLKNAVKTYGIPSMLLVDNGTPYSNHQLQMICARLGIQLIHAPVRDGAAKGKIEKSFSTLKNSIYYCEDWSQYKSLEDINLRVNEYIYTDYNTKSHGTTETDNEGNLLNARERYLRDADRFIYKDEDEIDQIFLHRYKRKVRTDATIRYDNIFYEVPMEYIGESVTLIIDPIDLSKAWIKSAEGAALLPVSVLDRKANRKVKRRQHIKIGGE</sequence>
<evidence type="ECO:0000259" key="1">
    <source>
        <dbReference type="PROSITE" id="PS50994"/>
    </source>
</evidence>
<dbReference type="GO" id="GO:0015074">
    <property type="term" value="P:DNA integration"/>
    <property type="evidence" value="ECO:0007669"/>
    <property type="project" value="InterPro"/>
</dbReference>
<dbReference type="SUPFAM" id="SSF46689">
    <property type="entry name" value="Homeodomain-like"/>
    <property type="match status" value="1"/>
</dbReference>
<protein>
    <recommendedName>
        <fullName evidence="1">Integrase catalytic domain-containing protein</fullName>
    </recommendedName>
</protein>